<feature type="transmembrane region" description="Helical" evidence="10">
    <location>
        <begin position="6"/>
        <end position="27"/>
    </location>
</feature>
<evidence type="ECO:0000256" key="5">
    <source>
        <dbReference type="ARBA" id="ARBA00022989"/>
    </source>
</evidence>
<evidence type="ECO:0000256" key="1">
    <source>
        <dbReference type="ARBA" id="ARBA00004651"/>
    </source>
</evidence>
<dbReference type="Gene3D" id="1.20.1070.10">
    <property type="entry name" value="Rhodopsin 7-helix transmembrane proteins"/>
    <property type="match status" value="1"/>
</dbReference>
<dbReference type="Proteomes" id="UP000288716">
    <property type="component" value="Unassembled WGS sequence"/>
</dbReference>
<dbReference type="EMBL" id="NCKV01012699">
    <property type="protein sequence ID" value="RWS21343.1"/>
    <property type="molecule type" value="Genomic_DNA"/>
</dbReference>
<keyword evidence="5 10" id="KW-1133">Transmembrane helix</keyword>
<dbReference type="OrthoDB" id="10044919at2759"/>
<keyword evidence="3" id="KW-1003">Cell membrane</keyword>
<keyword evidence="9" id="KW-0807">Transducer</keyword>
<evidence type="ECO:0000313" key="12">
    <source>
        <dbReference type="EMBL" id="RWS21343.1"/>
    </source>
</evidence>
<feature type="transmembrane region" description="Helical" evidence="10">
    <location>
        <begin position="39"/>
        <end position="60"/>
    </location>
</feature>
<dbReference type="GO" id="GO:0005886">
    <property type="term" value="C:plasma membrane"/>
    <property type="evidence" value="ECO:0007669"/>
    <property type="project" value="UniProtKB-SubCell"/>
</dbReference>
<feature type="domain" description="G-protein coupled receptors family 1 profile" evidence="11">
    <location>
        <begin position="11"/>
        <end position="95"/>
    </location>
</feature>
<evidence type="ECO:0000256" key="9">
    <source>
        <dbReference type="ARBA" id="ARBA00023224"/>
    </source>
</evidence>
<evidence type="ECO:0000256" key="2">
    <source>
        <dbReference type="ARBA" id="ARBA00010663"/>
    </source>
</evidence>
<comment type="caution">
    <text evidence="12">The sequence shown here is derived from an EMBL/GenBank/DDBJ whole genome shotgun (WGS) entry which is preliminary data.</text>
</comment>
<reference evidence="12 13" key="1">
    <citation type="journal article" date="2018" name="Gigascience">
        <title>Genomes of trombidid mites reveal novel predicted allergens and laterally-transferred genes associated with secondary metabolism.</title>
        <authorList>
            <person name="Dong X."/>
            <person name="Chaisiri K."/>
            <person name="Xia D."/>
            <person name="Armstrong S.D."/>
            <person name="Fang Y."/>
            <person name="Donnelly M.J."/>
            <person name="Kadowaki T."/>
            <person name="McGarry J.W."/>
            <person name="Darby A.C."/>
            <person name="Makepeace B.L."/>
        </authorList>
    </citation>
    <scope>NUCLEOTIDE SEQUENCE [LARGE SCALE GENOMIC DNA]</scope>
    <source>
        <strain evidence="12">UoL-UT</strain>
    </source>
</reference>
<dbReference type="InterPro" id="IPR000276">
    <property type="entry name" value="GPCR_Rhodpsn"/>
</dbReference>
<evidence type="ECO:0000256" key="3">
    <source>
        <dbReference type="ARBA" id="ARBA00022475"/>
    </source>
</evidence>
<dbReference type="PROSITE" id="PS50262">
    <property type="entry name" value="G_PROTEIN_RECEP_F1_2"/>
    <property type="match status" value="1"/>
</dbReference>
<protein>
    <submittedName>
        <fullName evidence="12">Protein trapped in endoderm-1-like protein</fullName>
    </submittedName>
</protein>
<evidence type="ECO:0000256" key="6">
    <source>
        <dbReference type="ARBA" id="ARBA00023040"/>
    </source>
</evidence>
<keyword evidence="4 10" id="KW-0812">Transmembrane</keyword>
<dbReference type="PANTHER" id="PTHR24228">
    <property type="entry name" value="B2 BRADYKININ RECEPTOR/ANGIOTENSIN II RECEPTOR"/>
    <property type="match status" value="1"/>
</dbReference>
<sequence length="95" mass="10582">MLFLSVIGVFCNLCVLVALISFSSIQIKNQTTTLFIKNLCVSDLIFCALNIPLTAIPFYTRSWPFGEIICRLYPVSFFGNIGVSLLTITLISVNR</sequence>
<dbReference type="SUPFAM" id="SSF81321">
    <property type="entry name" value="Family A G protein-coupled receptor-like"/>
    <property type="match status" value="1"/>
</dbReference>
<keyword evidence="8" id="KW-0675">Receptor</keyword>
<comment type="subcellular location">
    <subcellularLocation>
        <location evidence="1">Cell membrane</location>
        <topology evidence="1">Multi-pass membrane protein</topology>
    </subcellularLocation>
</comment>
<keyword evidence="7 10" id="KW-0472">Membrane</keyword>
<gene>
    <name evidence="12" type="ORF">B4U80_00057</name>
</gene>
<dbReference type="AlphaFoldDB" id="A0A443S1J2"/>
<evidence type="ECO:0000256" key="8">
    <source>
        <dbReference type="ARBA" id="ARBA00023170"/>
    </source>
</evidence>
<comment type="similarity">
    <text evidence="2">Belongs to the G-protein coupled receptor 1 family.</text>
</comment>
<evidence type="ECO:0000256" key="10">
    <source>
        <dbReference type="SAM" id="Phobius"/>
    </source>
</evidence>
<organism evidence="12 13">
    <name type="scientific">Leptotrombidium deliense</name>
    <dbReference type="NCBI Taxonomy" id="299467"/>
    <lineage>
        <taxon>Eukaryota</taxon>
        <taxon>Metazoa</taxon>
        <taxon>Ecdysozoa</taxon>
        <taxon>Arthropoda</taxon>
        <taxon>Chelicerata</taxon>
        <taxon>Arachnida</taxon>
        <taxon>Acari</taxon>
        <taxon>Acariformes</taxon>
        <taxon>Trombidiformes</taxon>
        <taxon>Prostigmata</taxon>
        <taxon>Anystina</taxon>
        <taxon>Parasitengona</taxon>
        <taxon>Trombiculoidea</taxon>
        <taxon>Trombiculidae</taxon>
        <taxon>Leptotrombidium</taxon>
    </lineage>
</organism>
<dbReference type="PANTHER" id="PTHR24228:SF74">
    <property type="entry name" value="G-PROTEIN COUPLED RECEPTORS FAMILY 1 PROFILE DOMAIN-CONTAINING PROTEIN"/>
    <property type="match status" value="1"/>
</dbReference>
<dbReference type="Pfam" id="PF00001">
    <property type="entry name" value="7tm_1"/>
    <property type="match status" value="1"/>
</dbReference>
<evidence type="ECO:0000256" key="7">
    <source>
        <dbReference type="ARBA" id="ARBA00023136"/>
    </source>
</evidence>
<evidence type="ECO:0000259" key="11">
    <source>
        <dbReference type="PROSITE" id="PS50262"/>
    </source>
</evidence>
<keyword evidence="13" id="KW-1185">Reference proteome</keyword>
<accession>A0A443S1J2</accession>
<proteinExistence type="inferred from homology"/>
<dbReference type="VEuPathDB" id="VectorBase:LDEU010698"/>
<dbReference type="InterPro" id="IPR017452">
    <property type="entry name" value="GPCR_Rhodpsn_7TM"/>
</dbReference>
<evidence type="ECO:0000313" key="13">
    <source>
        <dbReference type="Proteomes" id="UP000288716"/>
    </source>
</evidence>
<dbReference type="STRING" id="299467.A0A443S1J2"/>
<evidence type="ECO:0000256" key="4">
    <source>
        <dbReference type="ARBA" id="ARBA00022692"/>
    </source>
</evidence>
<keyword evidence="6" id="KW-0297">G-protein coupled receptor</keyword>
<feature type="transmembrane region" description="Helical" evidence="10">
    <location>
        <begin position="72"/>
        <end position="93"/>
    </location>
</feature>
<name>A0A443S1J2_9ACAR</name>
<dbReference type="GO" id="GO:0004930">
    <property type="term" value="F:G protein-coupled receptor activity"/>
    <property type="evidence" value="ECO:0007669"/>
    <property type="project" value="UniProtKB-KW"/>
</dbReference>